<evidence type="ECO:0000313" key="1">
    <source>
        <dbReference type="EMBL" id="QIP38037.1"/>
    </source>
</evidence>
<reference evidence="1 2" key="1">
    <citation type="submission" date="2020-03" db="EMBL/GenBank/DDBJ databases">
        <title>Screen low temperature-resistant strains for efficient degradation of petroleum hydrocarbons under the low temperature.</title>
        <authorList>
            <person name="Wang Y."/>
            <person name="Chen J."/>
        </authorList>
    </citation>
    <scope>NUCLEOTIDE SEQUENCE [LARGE SCALE GENOMIC DNA]</scope>
    <source>
        <strain evidence="1 2">KB1</strain>
    </source>
</reference>
<organism evidence="1 2">
    <name type="scientific">Rhodococcus erythropolis</name>
    <name type="common">Arthrobacter picolinophilus</name>
    <dbReference type="NCBI Taxonomy" id="1833"/>
    <lineage>
        <taxon>Bacteria</taxon>
        <taxon>Bacillati</taxon>
        <taxon>Actinomycetota</taxon>
        <taxon>Actinomycetes</taxon>
        <taxon>Mycobacteriales</taxon>
        <taxon>Nocardiaceae</taxon>
        <taxon>Rhodococcus</taxon>
        <taxon>Rhodococcus erythropolis group</taxon>
    </lineage>
</organism>
<gene>
    <name evidence="1" type="ORF">G9444_0793</name>
</gene>
<accession>A0A6G9CM00</accession>
<dbReference type="EMBL" id="CP050124">
    <property type="protein sequence ID" value="QIP38037.1"/>
    <property type="molecule type" value="Genomic_DNA"/>
</dbReference>
<dbReference type="RefSeq" id="WP_166501799.1">
    <property type="nucleotide sequence ID" value="NZ_CP050124.1"/>
</dbReference>
<sequence>MAESEGYRRRRELLDAVDQEMMAVHEQVMALMRKGLPEDGFNVRMHVSMRLEQLVEAVDTALGYFELHPAALADRADRVVLVERSGPTPIESTYLLEDWRERGPAILTAALKLWGVAGGRARLSGSALRGRGTVTTQSGSYTACAWYAADEHGAIWPTDSEEQP</sequence>
<evidence type="ECO:0000313" key="2">
    <source>
        <dbReference type="Proteomes" id="UP000502345"/>
    </source>
</evidence>
<dbReference type="AlphaFoldDB" id="A0A6G9CM00"/>
<protein>
    <submittedName>
        <fullName evidence="1">Uncharacterized protein</fullName>
    </submittedName>
</protein>
<name>A0A6G9CM00_RHOER</name>
<dbReference type="Proteomes" id="UP000502345">
    <property type="component" value="Chromosome"/>
</dbReference>
<proteinExistence type="predicted"/>